<dbReference type="PANTHER" id="PTHR33221">
    <property type="entry name" value="WINGED HELIX-TURN-HELIX TRANSCRIPTIONAL REGULATOR, RRF2 FAMILY"/>
    <property type="match status" value="1"/>
</dbReference>
<organism evidence="1 2">
    <name type="scientific">Tetragenococcus halophilus</name>
    <name type="common">Pediococcus halophilus</name>
    <dbReference type="NCBI Taxonomy" id="51669"/>
    <lineage>
        <taxon>Bacteria</taxon>
        <taxon>Bacillati</taxon>
        <taxon>Bacillota</taxon>
        <taxon>Bacilli</taxon>
        <taxon>Lactobacillales</taxon>
        <taxon>Enterococcaceae</taxon>
        <taxon>Tetragenococcus</taxon>
    </lineage>
</organism>
<dbReference type="KEGG" id="tey:GLW17_05545"/>
<dbReference type="EMBL" id="CP046246">
    <property type="protein sequence ID" value="QGP76327.1"/>
    <property type="molecule type" value="Genomic_DNA"/>
</dbReference>
<dbReference type="SUPFAM" id="SSF46785">
    <property type="entry name" value="Winged helix' DNA-binding domain"/>
    <property type="match status" value="1"/>
</dbReference>
<dbReference type="GO" id="GO:0003700">
    <property type="term" value="F:DNA-binding transcription factor activity"/>
    <property type="evidence" value="ECO:0007669"/>
    <property type="project" value="TreeGrafter"/>
</dbReference>
<protein>
    <submittedName>
        <fullName evidence="1">Rrf2 family transcriptional regulator</fullName>
    </submittedName>
</protein>
<dbReference type="InterPro" id="IPR036390">
    <property type="entry name" value="WH_DNA-bd_sf"/>
</dbReference>
<sequence>MMLFFFGKIIYGYYLSFKGEMVMRLKRSLEEAVYVLLILAKKEGDNPVKSYRISKQLGVSDSYLKKILRKLVLGGVVNSTSSKGGGFKLAKPIENIFMIDVYYAIEGKNSCVQLRNLAGQVFSSYDESKKVEDNMFGLFNESEQSFLNKLADYPLVKLMQ</sequence>
<evidence type="ECO:0000313" key="2">
    <source>
        <dbReference type="Proteomes" id="UP000427886"/>
    </source>
</evidence>
<dbReference type="PANTHER" id="PTHR33221:SF15">
    <property type="entry name" value="HTH-TYPE TRANSCRIPTIONAL REGULATOR YWGB-RELATED"/>
    <property type="match status" value="1"/>
</dbReference>
<dbReference type="Gene3D" id="1.10.10.10">
    <property type="entry name" value="Winged helix-like DNA-binding domain superfamily/Winged helix DNA-binding domain"/>
    <property type="match status" value="1"/>
</dbReference>
<dbReference type="Pfam" id="PF02082">
    <property type="entry name" value="Rrf2"/>
    <property type="match status" value="1"/>
</dbReference>
<name>A0AB37D317_TETHA</name>
<dbReference type="PROSITE" id="PS51197">
    <property type="entry name" value="HTH_RRF2_2"/>
    <property type="match status" value="1"/>
</dbReference>
<accession>A0AB37D317</accession>
<dbReference type="Proteomes" id="UP000427886">
    <property type="component" value="Chromosome"/>
</dbReference>
<evidence type="ECO:0000313" key="1">
    <source>
        <dbReference type="EMBL" id="QGP76327.1"/>
    </source>
</evidence>
<dbReference type="InterPro" id="IPR036388">
    <property type="entry name" value="WH-like_DNA-bd_sf"/>
</dbReference>
<dbReference type="GO" id="GO:0005829">
    <property type="term" value="C:cytosol"/>
    <property type="evidence" value="ECO:0007669"/>
    <property type="project" value="TreeGrafter"/>
</dbReference>
<reference evidence="1 2" key="1">
    <citation type="submission" date="2019-11" db="EMBL/GenBank/DDBJ databases">
        <authorList>
            <person name="Kim E."/>
            <person name="Lee J."/>
            <person name="Jeon K."/>
            <person name="Lee Y."/>
        </authorList>
    </citation>
    <scope>NUCLEOTIDE SEQUENCE [LARGE SCALE GENOMIC DNA]</scope>
    <source>
        <strain evidence="1 2">YJ1</strain>
    </source>
</reference>
<gene>
    <name evidence="1" type="ORF">GLW17_05545</name>
</gene>
<dbReference type="InterPro" id="IPR000944">
    <property type="entry name" value="Tscrpt_reg_Rrf2"/>
</dbReference>
<dbReference type="NCBIfam" id="TIGR00738">
    <property type="entry name" value="rrf2_super"/>
    <property type="match status" value="1"/>
</dbReference>
<proteinExistence type="predicted"/>
<dbReference type="AlphaFoldDB" id="A0AB37D317"/>